<evidence type="ECO:0000313" key="2">
    <source>
        <dbReference type="EMBL" id="MFD1107552.1"/>
    </source>
</evidence>
<evidence type="ECO:0000256" key="1">
    <source>
        <dbReference type="SAM" id="SignalP"/>
    </source>
</evidence>
<keyword evidence="3" id="KW-1185">Reference proteome</keyword>
<reference evidence="3" key="1">
    <citation type="journal article" date="2019" name="Int. J. Syst. Evol. Microbiol.">
        <title>The Global Catalogue of Microorganisms (GCM) 10K type strain sequencing project: providing services to taxonomists for standard genome sequencing and annotation.</title>
        <authorList>
            <consortium name="The Broad Institute Genomics Platform"/>
            <consortium name="The Broad Institute Genome Sequencing Center for Infectious Disease"/>
            <person name="Wu L."/>
            <person name="Ma J."/>
        </authorList>
    </citation>
    <scope>NUCLEOTIDE SEQUENCE [LARGE SCALE GENOMIC DNA]</scope>
    <source>
        <strain evidence="3">CCUG 54329</strain>
    </source>
</reference>
<gene>
    <name evidence="2" type="ORF">ACFQ24_22010</name>
</gene>
<comment type="caution">
    <text evidence="2">The sequence shown here is derived from an EMBL/GenBank/DDBJ whole genome shotgun (WGS) entry which is preliminary data.</text>
</comment>
<accession>A0ABW3P9R5</accession>
<keyword evidence="1" id="KW-0732">Signal</keyword>
<feature type="signal peptide" evidence="1">
    <location>
        <begin position="1"/>
        <end position="28"/>
    </location>
</feature>
<sequence>MLMRARTRTMISTLLLSAGLMFAAHAHAADEAEAWLPTQSAIRAPAAGIALPQTIANLSLTKSGEASNGGRAVDNYAQYLSEDGAVQATLYVYMPTYADAALAAYMTDKAIMERFGTKTRRTAYASVPVAGQPDRAIRAVYDDAADGALTTAAAFVHAGRWVVKLRVTGPTERRADVVAGLDGMLAALQVDDMAQLHPVAPASFSACPASDAADARLTPAAPGDAATPQDVRIPRDGKDRLCVRGKVVTAEGSFDMLQQAGQANGAIIVPVDDSGTVLAFDPAQDARGYRLSIHMVGQTDLYGTYDKVPSPAQVAAIIDGKDPQTAQAEAVAAYAANGNVTVSRLPRAGH</sequence>
<evidence type="ECO:0000313" key="3">
    <source>
        <dbReference type="Proteomes" id="UP001597203"/>
    </source>
</evidence>
<dbReference type="RefSeq" id="WP_380915199.1">
    <property type="nucleotide sequence ID" value="NZ_JBHTLS010000135.1"/>
</dbReference>
<evidence type="ECO:0008006" key="4">
    <source>
        <dbReference type="Google" id="ProtNLM"/>
    </source>
</evidence>
<feature type="chain" id="PRO_5047462371" description="Secreted protein" evidence="1">
    <location>
        <begin position="29"/>
        <end position="350"/>
    </location>
</feature>
<dbReference type="EMBL" id="JBHTLS010000135">
    <property type="protein sequence ID" value="MFD1107552.1"/>
    <property type="molecule type" value="Genomic_DNA"/>
</dbReference>
<name>A0ABW3P9R5_9SPHN</name>
<protein>
    <recommendedName>
        <fullName evidence="4">Secreted protein</fullName>
    </recommendedName>
</protein>
<organism evidence="2 3">
    <name type="scientific">Sphingobium olei</name>
    <dbReference type="NCBI Taxonomy" id="420955"/>
    <lineage>
        <taxon>Bacteria</taxon>
        <taxon>Pseudomonadati</taxon>
        <taxon>Pseudomonadota</taxon>
        <taxon>Alphaproteobacteria</taxon>
        <taxon>Sphingomonadales</taxon>
        <taxon>Sphingomonadaceae</taxon>
        <taxon>Sphingobium</taxon>
    </lineage>
</organism>
<proteinExistence type="predicted"/>
<dbReference type="Proteomes" id="UP001597203">
    <property type="component" value="Unassembled WGS sequence"/>
</dbReference>